<evidence type="ECO:0000256" key="9">
    <source>
        <dbReference type="ARBA" id="ARBA00023303"/>
    </source>
</evidence>
<evidence type="ECO:0000256" key="7">
    <source>
        <dbReference type="ARBA" id="ARBA00023065"/>
    </source>
</evidence>
<keyword evidence="7 10" id="KW-0406">Ion transport</keyword>
<comment type="subunit">
    <text evidence="10">Homopentamer.</text>
</comment>
<comment type="caution">
    <text evidence="11">The sequence shown here is derived from an EMBL/GenBank/DDBJ whole genome shotgun (WGS) entry which is preliminary data.</text>
</comment>
<dbReference type="Pfam" id="PF01741">
    <property type="entry name" value="MscL"/>
    <property type="match status" value="1"/>
</dbReference>
<dbReference type="InterPro" id="IPR036019">
    <property type="entry name" value="MscL_channel"/>
</dbReference>
<feature type="transmembrane region" description="Helical" evidence="10">
    <location>
        <begin position="86"/>
        <end position="105"/>
    </location>
</feature>
<keyword evidence="5 10" id="KW-0812">Transmembrane</keyword>
<dbReference type="EMBL" id="JBHSCY010000001">
    <property type="protein sequence ID" value="MFC4268024.1"/>
    <property type="molecule type" value="Genomic_DNA"/>
</dbReference>
<evidence type="ECO:0000256" key="2">
    <source>
        <dbReference type="ARBA" id="ARBA00007254"/>
    </source>
</evidence>
<reference evidence="12" key="1">
    <citation type="journal article" date="2019" name="Int. J. Syst. Evol. Microbiol.">
        <title>The Global Catalogue of Microorganisms (GCM) 10K type strain sequencing project: providing services to taxonomists for standard genome sequencing and annotation.</title>
        <authorList>
            <consortium name="The Broad Institute Genomics Platform"/>
            <consortium name="The Broad Institute Genome Sequencing Center for Infectious Disease"/>
            <person name="Wu L."/>
            <person name="Ma J."/>
        </authorList>
    </citation>
    <scope>NUCLEOTIDE SEQUENCE [LARGE SCALE GENOMIC DNA]</scope>
    <source>
        <strain evidence="12">CECT 8655</strain>
    </source>
</reference>
<dbReference type="PROSITE" id="PS01327">
    <property type="entry name" value="MSCL"/>
    <property type="match status" value="1"/>
</dbReference>
<evidence type="ECO:0000313" key="12">
    <source>
        <dbReference type="Proteomes" id="UP001595826"/>
    </source>
</evidence>
<keyword evidence="4 10" id="KW-1003">Cell membrane</keyword>
<dbReference type="InterPro" id="IPR001185">
    <property type="entry name" value="MS_channel"/>
</dbReference>
<gene>
    <name evidence="10 11" type="primary">mscL</name>
    <name evidence="11" type="ORF">ACFOWD_03810</name>
</gene>
<evidence type="ECO:0000256" key="1">
    <source>
        <dbReference type="ARBA" id="ARBA00004651"/>
    </source>
</evidence>
<dbReference type="HAMAP" id="MF_00115">
    <property type="entry name" value="MscL"/>
    <property type="match status" value="1"/>
</dbReference>
<keyword evidence="3 10" id="KW-0813">Transport</keyword>
<keyword evidence="8 10" id="KW-0472">Membrane</keyword>
<name>A0ABV8R9W5_9FLAO</name>
<dbReference type="SUPFAM" id="SSF81330">
    <property type="entry name" value="Gated mechanosensitive channel"/>
    <property type="match status" value="1"/>
</dbReference>
<dbReference type="Proteomes" id="UP001595826">
    <property type="component" value="Unassembled WGS sequence"/>
</dbReference>
<protein>
    <recommendedName>
        <fullName evidence="10">Large-conductance mechanosensitive channel</fullName>
    </recommendedName>
</protein>
<evidence type="ECO:0000256" key="10">
    <source>
        <dbReference type="HAMAP-Rule" id="MF_00115"/>
    </source>
</evidence>
<organism evidence="11 12">
    <name type="scientific">Polaribacter marinivivus</name>
    <dbReference type="NCBI Taxonomy" id="1524260"/>
    <lineage>
        <taxon>Bacteria</taxon>
        <taxon>Pseudomonadati</taxon>
        <taxon>Bacteroidota</taxon>
        <taxon>Flavobacteriia</taxon>
        <taxon>Flavobacteriales</taxon>
        <taxon>Flavobacteriaceae</taxon>
    </lineage>
</organism>
<dbReference type="PANTHER" id="PTHR30266:SF2">
    <property type="entry name" value="LARGE-CONDUCTANCE MECHANOSENSITIVE CHANNEL"/>
    <property type="match status" value="1"/>
</dbReference>
<dbReference type="NCBIfam" id="TIGR00220">
    <property type="entry name" value="mscL"/>
    <property type="match status" value="1"/>
</dbReference>
<keyword evidence="6 10" id="KW-1133">Transmembrane helix</keyword>
<evidence type="ECO:0000256" key="3">
    <source>
        <dbReference type="ARBA" id="ARBA00022448"/>
    </source>
</evidence>
<evidence type="ECO:0000256" key="5">
    <source>
        <dbReference type="ARBA" id="ARBA00022692"/>
    </source>
</evidence>
<dbReference type="Gene3D" id="1.10.1200.120">
    <property type="entry name" value="Large-conductance mechanosensitive channel, MscL, domain 1"/>
    <property type="match status" value="1"/>
</dbReference>
<comment type="function">
    <text evidence="10">Channel that opens in response to stretch forces in the membrane lipid bilayer. May participate in the regulation of osmotic pressure changes within the cell.</text>
</comment>
<evidence type="ECO:0000256" key="8">
    <source>
        <dbReference type="ARBA" id="ARBA00023136"/>
    </source>
</evidence>
<evidence type="ECO:0000256" key="4">
    <source>
        <dbReference type="ARBA" id="ARBA00022475"/>
    </source>
</evidence>
<dbReference type="PRINTS" id="PR01264">
    <property type="entry name" value="MECHCHANNEL"/>
</dbReference>
<sequence>MKFLKDFKEFAVKGNMIDIAIGVIIGTAFNKVVNTLVKEVFMPPLSYMTSSNNWENKKIILRDALFIEGKETIEEIAIGYGKLIEAGIDFIVIAFSVFIVVKVLNKMKKKAEDPKNKEVSTPKNIELMNKTNELLEKQNHYLKQLIKKED</sequence>
<dbReference type="InterPro" id="IPR019823">
    <property type="entry name" value="Mechanosensitive_channel_CS"/>
</dbReference>
<dbReference type="RefSeq" id="WP_377408254.1">
    <property type="nucleotide sequence ID" value="NZ_JBHSCY010000001.1"/>
</dbReference>
<keyword evidence="12" id="KW-1185">Reference proteome</keyword>
<dbReference type="PANTHER" id="PTHR30266">
    <property type="entry name" value="MECHANOSENSITIVE CHANNEL MSCL"/>
    <property type="match status" value="1"/>
</dbReference>
<evidence type="ECO:0000256" key="6">
    <source>
        <dbReference type="ARBA" id="ARBA00022989"/>
    </source>
</evidence>
<proteinExistence type="inferred from homology"/>
<comment type="similarity">
    <text evidence="2 10">Belongs to the MscL family.</text>
</comment>
<accession>A0ABV8R9W5</accession>
<keyword evidence="9 10" id="KW-0407">Ion channel</keyword>
<evidence type="ECO:0000313" key="11">
    <source>
        <dbReference type="EMBL" id="MFC4268024.1"/>
    </source>
</evidence>
<comment type="caution">
    <text evidence="10">Lacks conserved residue(s) required for the propagation of feature annotation.</text>
</comment>
<comment type="subcellular location">
    <subcellularLocation>
        <location evidence="1 10">Cell membrane</location>
        <topology evidence="1 10">Multi-pass membrane protein</topology>
    </subcellularLocation>
</comment>
<dbReference type="InterPro" id="IPR037673">
    <property type="entry name" value="MSC/AndL"/>
</dbReference>